<gene>
    <name evidence="1" type="ORF">AFUS01_LOCUS6263</name>
</gene>
<organism evidence="1 2">
    <name type="scientific">Allacma fusca</name>
    <dbReference type="NCBI Taxonomy" id="39272"/>
    <lineage>
        <taxon>Eukaryota</taxon>
        <taxon>Metazoa</taxon>
        <taxon>Ecdysozoa</taxon>
        <taxon>Arthropoda</taxon>
        <taxon>Hexapoda</taxon>
        <taxon>Collembola</taxon>
        <taxon>Symphypleona</taxon>
        <taxon>Sminthuridae</taxon>
        <taxon>Allacma</taxon>
    </lineage>
</organism>
<protein>
    <submittedName>
        <fullName evidence="1">Uncharacterized protein</fullName>
    </submittedName>
</protein>
<evidence type="ECO:0000313" key="1">
    <source>
        <dbReference type="EMBL" id="CAG7716773.1"/>
    </source>
</evidence>
<comment type="caution">
    <text evidence="1">The sequence shown here is derived from an EMBL/GenBank/DDBJ whole genome shotgun (WGS) entry which is preliminary data.</text>
</comment>
<name>A0A8J2J922_9HEXA</name>
<sequence>MYAATQAQVQRYLSLPSLSSARKAVVINT</sequence>
<feature type="non-terminal residue" evidence="1">
    <location>
        <position position="1"/>
    </location>
</feature>
<keyword evidence="2" id="KW-1185">Reference proteome</keyword>
<dbReference type="AlphaFoldDB" id="A0A8J2J922"/>
<dbReference type="Proteomes" id="UP000708208">
    <property type="component" value="Unassembled WGS sequence"/>
</dbReference>
<reference evidence="1" key="1">
    <citation type="submission" date="2021-06" db="EMBL/GenBank/DDBJ databases">
        <authorList>
            <person name="Hodson N. C."/>
            <person name="Mongue J. A."/>
            <person name="Jaron S. K."/>
        </authorList>
    </citation>
    <scope>NUCLEOTIDE SEQUENCE</scope>
</reference>
<evidence type="ECO:0000313" key="2">
    <source>
        <dbReference type="Proteomes" id="UP000708208"/>
    </source>
</evidence>
<accession>A0A8J2J922</accession>
<dbReference type="EMBL" id="CAJVCH010041119">
    <property type="protein sequence ID" value="CAG7716773.1"/>
    <property type="molecule type" value="Genomic_DNA"/>
</dbReference>
<proteinExistence type="predicted"/>